<name>A0ABR2MY75_9ASPA</name>
<evidence type="ECO:0000313" key="3">
    <source>
        <dbReference type="EMBL" id="KAK8968524.1"/>
    </source>
</evidence>
<evidence type="ECO:0000256" key="2">
    <source>
        <dbReference type="SAM" id="MobiDB-lite"/>
    </source>
</evidence>
<dbReference type="InterPro" id="IPR003750">
    <property type="entry name" value="Put_MeTrfase-C9orf114-like"/>
</dbReference>
<sequence>MNTTEDPAANSIDSPKQNQKRKKKKSKTEEFGRKNEIPSVSIAVMGSIINNTQSQELATLLAGQIARAATIFQVDEVGFQCLTSINSVKLSHPSIYKQLSAVQVVVVDNKAISCNGYVVGNCDGDESGAQFLVKILQYLETPQYLRRRLFPMHSSLKHVVRFVFVNSNIEQ</sequence>
<dbReference type="SUPFAM" id="SSF75217">
    <property type="entry name" value="alpha/beta knot"/>
    <property type="match status" value="1"/>
</dbReference>
<keyword evidence="4" id="KW-1185">Reference proteome</keyword>
<dbReference type="CDD" id="cd18086">
    <property type="entry name" value="HsC9orf114-like"/>
    <property type="match status" value="1"/>
</dbReference>
<dbReference type="PANTHER" id="PTHR12150">
    <property type="entry name" value="CLASS IV SAM-BINDING METHYLTRANSFERASE-RELATED"/>
    <property type="match status" value="1"/>
</dbReference>
<organism evidence="3 4">
    <name type="scientific">Platanthera guangdongensis</name>
    <dbReference type="NCBI Taxonomy" id="2320717"/>
    <lineage>
        <taxon>Eukaryota</taxon>
        <taxon>Viridiplantae</taxon>
        <taxon>Streptophyta</taxon>
        <taxon>Embryophyta</taxon>
        <taxon>Tracheophyta</taxon>
        <taxon>Spermatophyta</taxon>
        <taxon>Magnoliopsida</taxon>
        <taxon>Liliopsida</taxon>
        <taxon>Asparagales</taxon>
        <taxon>Orchidaceae</taxon>
        <taxon>Orchidoideae</taxon>
        <taxon>Orchideae</taxon>
        <taxon>Orchidinae</taxon>
        <taxon>Platanthera</taxon>
    </lineage>
</organism>
<dbReference type="InterPro" id="IPR029028">
    <property type="entry name" value="Alpha/beta_knot_MTases"/>
</dbReference>
<accession>A0ABR2MY75</accession>
<comment type="caution">
    <text evidence="3">The sequence shown here is derived from an EMBL/GenBank/DDBJ whole genome shotgun (WGS) entry which is preliminary data.</text>
</comment>
<evidence type="ECO:0000256" key="1">
    <source>
        <dbReference type="ARBA" id="ARBA00009841"/>
    </source>
</evidence>
<gene>
    <name evidence="3" type="ORF">KSP40_PGU004411</name>
</gene>
<comment type="similarity">
    <text evidence="1">Belongs to the class IV-like SAM-binding methyltransferase superfamily.</text>
</comment>
<dbReference type="EMBL" id="JBBWWR010000004">
    <property type="protein sequence ID" value="KAK8968524.1"/>
    <property type="molecule type" value="Genomic_DNA"/>
</dbReference>
<evidence type="ECO:0000313" key="4">
    <source>
        <dbReference type="Proteomes" id="UP001412067"/>
    </source>
</evidence>
<dbReference type="PANTHER" id="PTHR12150:SF13">
    <property type="entry name" value="METHYLTRANSFERASE C9ORF114-RELATED"/>
    <property type="match status" value="1"/>
</dbReference>
<feature type="compositionally biased region" description="Polar residues" evidence="2">
    <location>
        <begin position="1"/>
        <end position="15"/>
    </location>
</feature>
<protein>
    <submittedName>
        <fullName evidence="3">Uncharacterized protein</fullName>
    </submittedName>
</protein>
<dbReference type="InterPro" id="IPR029026">
    <property type="entry name" value="tRNA_m1G_MTases_N"/>
</dbReference>
<feature type="region of interest" description="Disordered" evidence="2">
    <location>
        <begin position="1"/>
        <end position="32"/>
    </location>
</feature>
<dbReference type="Pfam" id="PF02598">
    <property type="entry name" value="Methyltrn_RNA_3"/>
    <property type="match status" value="1"/>
</dbReference>
<proteinExistence type="inferred from homology"/>
<reference evidence="3 4" key="1">
    <citation type="journal article" date="2022" name="Nat. Plants">
        <title>Genomes of leafy and leafless Platanthera orchids illuminate the evolution of mycoheterotrophy.</title>
        <authorList>
            <person name="Li M.H."/>
            <person name="Liu K.W."/>
            <person name="Li Z."/>
            <person name="Lu H.C."/>
            <person name="Ye Q.L."/>
            <person name="Zhang D."/>
            <person name="Wang J.Y."/>
            <person name="Li Y.F."/>
            <person name="Zhong Z.M."/>
            <person name="Liu X."/>
            <person name="Yu X."/>
            <person name="Liu D.K."/>
            <person name="Tu X.D."/>
            <person name="Liu B."/>
            <person name="Hao Y."/>
            <person name="Liao X.Y."/>
            <person name="Jiang Y.T."/>
            <person name="Sun W.H."/>
            <person name="Chen J."/>
            <person name="Chen Y.Q."/>
            <person name="Ai Y."/>
            <person name="Zhai J.W."/>
            <person name="Wu S.S."/>
            <person name="Zhou Z."/>
            <person name="Hsiao Y.Y."/>
            <person name="Wu W.L."/>
            <person name="Chen Y.Y."/>
            <person name="Lin Y.F."/>
            <person name="Hsu J.L."/>
            <person name="Li C.Y."/>
            <person name="Wang Z.W."/>
            <person name="Zhao X."/>
            <person name="Zhong W.Y."/>
            <person name="Ma X.K."/>
            <person name="Ma L."/>
            <person name="Huang J."/>
            <person name="Chen G.Z."/>
            <person name="Huang M.Z."/>
            <person name="Huang L."/>
            <person name="Peng D.H."/>
            <person name="Luo Y.B."/>
            <person name="Zou S.Q."/>
            <person name="Chen S.P."/>
            <person name="Lan S."/>
            <person name="Tsai W.C."/>
            <person name="Van de Peer Y."/>
            <person name="Liu Z.J."/>
        </authorList>
    </citation>
    <scope>NUCLEOTIDE SEQUENCE [LARGE SCALE GENOMIC DNA]</scope>
    <source>
        <strain evidence="3">Lor288</strain>
    </source>
</reference>
<dbReference type="Proteomes" id="UP001412067">
    <property type="component" value="Unassembled WGS sequence"/>
</dbReference>
<dbReference type="Gene3D" id="3.40.1280.10">
    <property type="match status" value="1"/>
</dbReference>